<dbReference type="SFLD" id="SFLDG01200">
    <property type="entry name" value="SUF1.1"/>
    <property type="match status" value="1"/>
</dbReference>
<dbReference type="InterPro" id="IPR036282">
    <property type="entry name" value="Glutathione-S-Trfase_C_sf"/>
</dbReference>
<dbReference type="SUPFAM" id="SSF47616">
    <property type="entry name" value="GST C-terminal domain-like"/>
    <property type="match status" value="1"/>
</dbReference>
<evidence type="ECO:0000313" key="4">
    <source>
        <dbReference type="Proteomes" id="UP000249842"/>
    </source>
</evidence>
<feature type="domain" description="Thioredoxin-like fold" evidence="2">
    <location>
        <begin position="18"/>
        <end position="114"/>
    </location>
</feature>
<keyword evidence="3" id="KW-0808">Transferase</keyword>
<dbReference type="GO" id="GO:0016740">
    <property type="term" value="F:transferase activity"/>
    <property type="evidence" value="ECO:0007669"/>
    <property type="project" value="UniProtKB-KW"/>
</dbReference>
<dbReference type="Gene3D" id="1.20.1050.10">
    <property type="match status" value="1"/>
</dbReference>
<dbReference type="CDD" id="cd03080">
    <property type="entry name" value="GST_N_Metaxin_like"/>
    <property type="match status" value="1"/>
</dbReference>
<dbReference type="InterPro" id="IPR036249">
    <property type="entry name" value="Thioredoxin-like_sf"/>
</dbReference>
<evidence type="ECO:0000259" key="1">
    <source>
        <dbReference type="Pfam" id="PF17171"/>
    </source>
</evidence>
<name>A0A328B3S7_9CAUL</name>
<dbReference type="OrthoDB" id="7664269at2"/>
<dbReference type="SFLD" id="SFLDS00019">
    <property type="entry name" value="Glutathione_Transferase_(cytos"/>
    <property type="match status" value="1"/>
</dbReference>
<dbReference type="InterPro" id="IPR026928">
    <property type="entry name" value="FAX/IsoI-like"/>
</dbReference>
<dbReference type="InterPro" id="IPR012336">
    <property type="entry name" value="Thioredoxin-like_fold"/>
</dbReference>
<sequence length="243" mass="26606">MIILYGVGAGFGLPEISPYVTKTEVQLKMAGLAYRKEHGQREQSPKGQLPFIDAGGERIADSTFIRGFLERTYGIDFDEGLDSRQRAEAWAVERMCENHLAWTGVHARWLIPENFAKGPAQFFAGAPPAVRDEVLAAVGANLRAVGVGRHSEAEIVALGVRSLAALSVLLDDRPYLMGSRPCGADATVFAILAFILTPYFDSELRTRAEGFANLVAYGDRLMAQFYPEFPWRAATKQPEAALA</sequence>
<dbReference type="PANTHER" id="PTHR12289:SF41">
    <property type="entry name" value="FAILED AXON CONNECTIONS-RELATED"/>
    <property type="match status" value="1"/>
</dbReference>
<dbReference type="Pfam" id="PF17172">
    <property type="entry name" value="GST_N_4"/>
    <property type="match status" value="1"/>
</dbReference>
<dbReference type="SUPFAM" id="SSF52833">
    <property type="entry name" value="Thioredoxin-like"/>
    <property type="match status" value="1"/>
</dbReference>
<dbReference type="InterPro" id="IPR040079">
    <property type="entry name" value="Glutathione_S-Trfase"/>
</dbReference>
<dbReference type="EMBL" id="QFYP01000001">
    <property type="protein sequence ID" value="RAK59658.1"/>
    <property type="molecule type" value="Genomic_DNA"/>
</dbReference>
<feature type="domain" description="Metaxin glutathione S-transferase" evidence="1">
    <location>
        <begin position="161"/>
        <end position="220"/>
    </location>
</feature>
<accession>A0A328B3S7</accession>
<dbReference type="SFLD" id="SFLDG01180">
    <property type="entry name" value="SUF1"/>
    <property type="match status" value="1"/>
</dbReference>
<keyword evidence="4" id="KW-1185">Reference proteome</keyword>
<evidence type="ECO:0000313" key="3">
    <source>
        <dbReference type="EMBL" id="RAK59658.1"/>
    </source>
</evidence>
<dbReference type="Gene3D" id="3.40.30.10">
    <property type="entry name" value="Glutaredoxin"/>
    <property type="match status" value="1"/>
</dbReference>
<evidence type="ECO:0000259" key="2">
    <source>
        <dbReference type="Pfam" id="PF17172"/>
    </source>
</evidence>
<dbReference type="CDD" id="cd03193">
    <property type="entry name" value="GST_C_Metaxin"/>
    <property type="match status" value="1"/>
</dbReference>
<dbReference type="AlphaFoldDB" id="A0A328B3S7"/>
<organism evidence="3 4">
    <name type="scientific">Phenylobacterium hankyongense</name>
    <dbReference type="NCBI Taxonomy" id="1813876"/>
    <lineage>
        <taxon>Bacteria</taxon>
        <taxon>Pseudomonadati</taxon>
        <taxon>Pseudomonadota</taxon>
        <taxon>Alphaproteobacteria</taxon>
        <taxon>Caulobacterales</taxon>
        <taxon>Caulobacteraceae</taxon>
        <taxon>Phenylobacterium</taxon>
    </lineage>
</organism>
<dbReference type="Pfam" id="PF17171">
    <property type="entry name" value="GST_C_6"/>
    <property type="match status" value="1"/>
</dbReference>
<dbReference type="Proteomes" id="UP000249842">
    <property type="component" value="Unassembled WGS sequence"/>
</dbReference>
<protein>
    <submittedName>
        <fullName evidence="3">Glutathione S-transferase family protein</fullName>
    </submittedName>
</protein>
<gene>
    <name evidence="3" type="ORF">DJ021_07505</name>
</gene>
<proteinExistence type="predicted"/>
<dbReference type="InterPro" id="IPR033468">
    <property type="entry name" value="Metaxin_GST"/>
</dbReference>
<dbReference type="InterPro" id="IPR050931">
    <property type="entry name" value="Mito_Protein_Transport_Metaxin"/>
</dbReference>
<dbReference type="RefSeq" id="WP_111456951.1">
    <property type="nucleotide sequence ID" value="NZ_QFYP01000001.1"/>
</dbReference>
<comment type="caution">
    <text evidence="3">The sequence shown here is derived from an EMBL/GenBank/DDBJ whole genome shotgun (WGS) entry which is preliminary data.</text>
</comment>
<dbReference type="PANTHER" id="PTHR12289">
    <property type="entry name" value="METAXIN RELATED"/>
    <property type="match status" value="1"/>
</dbReference>
<reference evidence="4" key="1">
    <citation type="submission" date="2018-05" db="EMBL/GenBank/DDBJ databases">
        <authorList>
            <person name="Li X."/>
        </authorList>
    </citation>
    <scope>NUCLEOTIDE SEQUENCE [LARGE SCALE GENOMIC DNA]</scope>
    <source>
        <strain evidence="4">HKS-05</strain>
    </source>
</reference>